<organism evidence="1">
    <name type="scientific">Clastoptera arizonana</name>
    <name type="common">Arizona spittle bug</name>
    <dbReference type="NCBI Taxonomy" id="38151"/>
    <lineage>
        <taxon>Eukaryota</taxon>
        <taxon>Metazoa</taxon>
        <taxon>Ecdysozoa</taxon>
        <taxon>Arthropoda</taxon>
        <taxon>Hexapoda</taxon>
        <taxon>Insecta</taxon>
        <taxon>Pterygota</taxon>
        <taxon>Neoptera</taxon>
        <taxon>Paraneoptera</taxon>
        <taxon>Hemiptera</taxon>
        <taxon>Auchenorrhyncha</taxon>
        <taxon>Cercopoidea</taxon>
        <taxon>Clastopteridae</taxon>
        <taxon>Clastoptera</taxon>
    </lineage>
</organism>
<gene>
    <name evidence="1" type="ORF">g.30040</name>
</gene>
<proteinExistence type="predicted"/>
<dbReference type="EMBL" id="GEDC01007882">
    <property type="protein sequence ID" value="JAS29416.1"/>
    <property type="molecule type" value="Transcribed_RNA"/>
</dbReference>
<accession>A0A1B6DUQ6</accession>
<protein>
    <submittedName>
        <fullName evidence="1">Uncharacterized protein</fullName>
    </submittedName>
</protein>
<name>A0A1B6DUQ6_9HEMI</name>
<dbReference type="AlphaFoldDB" id="A0A1B6DUQ6"/>
<evidence type="ECO:0000313" key="1">
    <source>
        <dbReference type="EMBL" id="JAS29416.1"/>
    </source>
</evidence>
<reference evidence="1" key="1">
    <citation type="submission" date="2015-12" db="EMBL/GenBank/DDBJ databases">
        <title>De novo transcriptome assembly of four potential Pierce s Disease insect vectors from Arizona vineyards.</title>
        <authorList>
            <person name="Tassone E.E."/>
        </authorList>
    </citation>
    <scope>NUCLEOTIDE SEQUENCE</scope>
</reference>
<sequence length="106" mass="11879">MAIFSGSLFIQGNVDISSWGNAEMLSVQQKTAIDFEEISEHEINESNLSDDHEFDNAIGLFTEDTEVCLICLEFGSLNVSCFLVLIACSRYDDTPENYICDYCSRS</sequence>